<evidence type="ECO:0000256" key="1">
    <source>
        <dbReference type="ARBA" id="ARBA00007812"/>
    </source>
</evidence>
<dbReference type="AlphaFoldDB" id="A0A5D4GYZ5"/>
<reference evidence="7 8" key="1">
    <citation type="submission" date="2019-08" db="EMBL/GenBank/DDBJ databases">
        <authorList>
            <person name="Seo Y.L."/>
        </authorList>
    </citation>
    <scope>NUCLEOTIDE SEQUENCE [LARGE SCALE GENOMIC DNA]</scope>
    <source>
        <strain evidence="7 8">MaA-C15</strain>
    </source>
</reference>
<dbReference type="Pfam" id="PF00205">
    <property type="entry name" value="TPP_enzyme_M"/>
    <property type="match status" value="1"/>
</dbReference>
<comment type="caution">
    <text evidence="7">The sequence shown here is derived from an EMBL/GenBank/DDBJ whole genome shotgun (WGS) entry which is preliminary data.</text>
</comment>
<dbReference type="Proteomes" id="UP000323258">
    <property type="component" value="Unassembled WGS sequence"/>
</dbReference>
<gene>
    <name evidence="7" type="ORF">FY036_09240</name>
</gene>
<feature type="domain" description="Thiamine pyrophosphate enzyme central" evidence="4">
    <location>
        <begin position="187"/>
        <end position="315"/>
    </location>
</feature>
<dbReference type="OrthoDB" id="4494979at2"/>
<evidence type="ECO:0000313" key="7">
    <source>
        <dbReference type="EMBL" id="TYR33223.1"/>
    </source>
</evidence>
<accession>A0A5D4GYZ5</accession>
<dbReference type="InterPro" id="IPR000399">
    <property type="entry name" value="TPP-bd_CS"/>
</dbReference>
<dbReference type="SUPFAM" id="SSF52467">
    <property type="entry name" value="DHS-like NAD/FAD-binding domain"/>
    <property type="match status" value="1"/>
</dbReference>
<dbReference type="InterPro" id="IPR045229">
    <property type="entry name" value="TPP_enz"/>
</dbReference>
<proteinExistence type="inferred from homology"/>
<evidence type="ECO:0000259" key="6">
    <source>
        <dbReference type="Pfam" id="PF02776"/>
    </source>
</evidence>
<evidence type="ECO:0000256" key="3">
    <source>
        <dbReference type="RuleBase" id="RU362132"/>
    </source>
</evidence>
<dbReference type="GO" id="GO:0005948">
    <property type="term" value="C:acetolactate synthase complex"/>
    <property type="evidence" value="ECO:0007669"/>
    <property type="project" value="TreeGrafter"/>
</dbReference>
<dbReference type="Gene3D" id="3.40.50.970">
    <property type="match status" value="2"/>
</dbReference>
<evidence type="ECO:0000256" key="2">
    <source>
        <dbReference type="ARBA" id="ARBA00023052"/>
    </source>
</evidence>
<dbReference type="CDD" id="cd07035">
    <property type="entry name" value="TPP_PYR_POX_like"/>
    <property type="match status" value="1"/>
</dbReference>
<dbReference type="GO" id="GO:0030976">
    <property type="term" value="F:thiamine pyrophosphate binding"/>
    <property type="evidence" value="ECO:0007669"/>
    <property type="project" value="InterPro"/>
</dbReference>
<dbReference type="Pfam" id="PF02775">
    <property type="entry name" value="TPP_enzyme_C"/>
    <property type="match status" value="1"/>
</dbReference>
<keyword evidence="2 3" id="KW-0786">Thiamine pyrophosphate</keyword>
<feature type="domain" description="Thiamine pyrophosphate enzyme N-terminal TPP-binding" evidence="6">
    <location>
        <begin position="3"/>
        <end position="115"/>
    </location>
</feature>
<dbReference type="RefSeq" id="WP_148914423.1">
    <property type="nucleotide sequence ID" value="NZ_VSZS01000060.1"/>
</dbReference>
<dbReference type="InterPro" id="IPR029061">
    <property type="entry name" value="THDP-binding"/>
</dbReference>
<evidence type="ECO:0000313" key="8">
    <source>
        <dbReference type="Proteomes" id="UP000323258"/>
    </source>
</evidence>
<dbReference type="PANTHER" id="PTHR18968">
    <property type="entry name" value="THIAMINE PYROPHOSPHATE ENZYMES"/>
    <property type="match status" value="1"/>
</dbReference>
<dbReference type="Gene3D" id="3.40.50.1220">
    <property type="entry name" value="TPP-binding domain"/>
    <property type="match status" value="1"/>
</dbReference>
<dbReference type="CDD" id="cd00568">
    <property type="entry name" value="TPP_enzymes"/>
    <property type="match status" value="1"/>
</dbReference>
<reference evidence="7 8" key="2">
    <citation type="submission" date="2019-09" db="EMBL/GenBank/DDBJ databases">
        <title>Mesorhizobium sp. MaA-C15 isolated from Microcystis aeruginosa.</title>
        <authorList>
            <person name="Jeong S.E."/>
            <person name="Jin H.M."/>
            <person name="Jeon C.O."/>
        </authorList>
    </citation>
    <scope>NUCLEOTIDE SEQUENCE [LARGE SCALE GENOMIC DNA]</scope>
    <source>
        <strain evidence="7 8">MaA-C15</strain>
    </source>
</reference>
<dbReference type="GO" id="GO:0000287">
    <property type="term" value="F:magnesium ion binding"/>
    <property type="evidence" value="ECO:0007669"/>
    <property type="project" value="InterPro"/>
</dbReference>
<dbReference type="GO" id="GO:0009099">
    <property type="term" value="P:L-valine biosynthetic process"/>
    <property type="evidence" value="ECO:0007669"/>
    <property type="project" value="TreeGrafter"/>
</dbReference>
<dbReference type="GO" id="GO:0009097">
    <property type="term" value="P:isoleucine biosynthetic process"/>
    <property type="evidence" value="ECO:0007669"/>
    <property type="project" value="TreeGrafter"/>
</dbReference>
<evidence type="ECO:0000259" key="4">
    <source>
        <dbReference type="Pfam" id="PF00205"/>
    </source>
</evidence>
<organism evidence="7 8">
    <name type="scientific">Neoaquamicrobium microcysteis</name>
    <dbReference type="NCBI Taxonomy" id="2682781"/>
    <lineage>
        <taxon>Bacteria</taxon>
        <taxon>Pseudomonadati</taxon>
        <taxon>Pseudomonadota</taxon>
        <taxon>Alphaproteobacteria</taxon>
        <taxon>Hyphomicrobiales</taxon>
        <taxon>Phyllobacteriaceae</taxon>
        <taxon>Neoaquamicrobium</taxon>
    </lineage>
</organism>
<dbReference type="EMBL" id="VSZS01000060">
    <property type="protein sequence ID" value="TYR33223.1"/>
    <property type="molecule type" value="Genomic_DNA"/>
</dbReference>
<name>A0A5D4GYZ5_9HYPH</name>
<protein>
    <submittedName>
        <fullName evidence="7">Thiamine pyrophosphate-binding protein</fullName>
    </submittedName>
</protein>
<sequence>MTTVFQLLARSLEAQDVEHLFGLIGDANLYMVDAWVKGGTGRYTACAHEATAVLAALGYAQVSGRTGVATITHGPALTNVTTALVEGAKGGIPVVVLCGDTAPHDREHMQKVDQREIVKATGAGFVDLRTPETASADLALAFRRAALERRPVVFNTRADLQWQEAQAQPVVLPVPAVRGAVVEGEDLDEALGMIASAKRPLIIAGRGAIAPQARDAILALASRLEAPVATTLKASGLFHGADFNLGVLGTLARPVCLDAIMRSDCVIAFGASLSRLTTEGGKMLEGKRVIQILADPLENDRRTNHGILLIADPVLMAEKIVEVLDMAEVAPSGNTDADLADALRREAAEQASMPLLAETARGTIDYEPALRRIEQTLPPDRVLVADLGRFVVGAWRNLSVNDPRNFVYAANFASIGCGLGEAIGAARAAPGRLTVLVAGDGGFMMGGLTELATVVREKLDLVILLCNDGSYGAEHVQFTAKGMSPALSMTSPPDFAAIAGAMGINVCRVTNETELDAALSLLKQGSGPRLVELMLDPELIRMD</sequence>
<dbReference type="SUPFAM" id="SSF52518">
    <property type="entry name" value="Thiamin diphosphate-binding fold (THDP-binding)"/>
    <property type="match status" value="2"/>
</dbReference>
<evidence type="ECO:0000259" key="5">
    <source>
        <dbReference type="Pfam" id="PF02775"/>
    </source>
</evidence>
<feature type="domain" description="Thiamine pyrophosphate enzyme TPP-binding" evidence="5">
    <location>
        <begin position="386"/>
        <end position="532"/>
    </location>
</feature>
<dbReference type="InterPro" id="IPR012001">
    <property type="entry name" value="Thiamin_PyroP_enz_TPP-bd_dom"/>
</dbReference>
<dbReference type="PROSITE" id="PS00187">
    <property type="entry name" value="TPP_ENZYMES"/>
    <property type="match status" value="1"/>
</dbReference>
<dbReference type="InterPro" id="IPR011766">
    <property type="entry name" value="TPP_enzyme_TPP-bd"/>
</dbReference>
<dbReference type="InterPro" id="IPR012000">
    <property type="entry name" value="Thiamin_PyroP_enz_cen_dom"/>
</dbReference>
<dbReference type="Pfam" id="PF02776">
    <property type="entry name" value="TPP_enzyme_N"/>
    <property type="match status" value="1"/>
</dbReference>
<dbReference type="PANTHER" id="PTHR18968:SF167">
    <property type="entry name" value="ACETOLACTATE SYNTHASE LARGE SUBUNIT ILVB2-RELATED"/>
    <property type="match status" value="1"/>
</dbReference>
<comment type="similarity">
    <text evidence="1 3">Belongs to the TPP enzyme family.</text>
</comment>
<dbReference type="GO" id="GO:0003984">
    <property type="term" value="F:acetolactate synthase activity"/>
    <property type="evidence" value="ECO:0007669"/>
    <property type="project" value="TreeGrafter"/>
</dbReference>
<dbReference type="InterPro" id="IPR029035">
    <property type="entry name" value="DHS-like_NAD/FAD-binding_dom"/>
</dbReference>
<dbReference type="GO" id="GO:0050660">
    <property type="term" value="F:flavin adenine dinucleotide binding"/>
    <property type="evidence" value="ECO:0007669"/>
    <property type="project" value="TreeGrafter"/>
</dbReference>
<keyword evidence="8" id="KW-1185">Reference proteome</keyword>